<dbReference type="PANTHER" id="PTHR12216:SF3">
    <property type="entry name" value="UROCANATE HYDRATASE"/>
    <property type="match status" value="1"/>
</dbReference>
<accession>E3NJ62</accession>
<name>E3NJ62_CAERE</name>
<organism evidence="3">
    <name type="scientific">Caenorhabditis remanei</name>
    <name type="common">Caenorhabditis vulgaris</name>
    <dbReference type="NCBI Taxonomy" id="31234"/>
    <lineage>
        <taxon>Eukaryota</taxon>
        <taxon>Metazoa</taxon>
        <taxon>Ecdysozoa</taxon>
        <taxon>Nematoda</taxon>
        <taxon>Chromadorea</taxon>
        <taxon>Rhabditida</taxon>
        <taxon>Rhabditina</taxon>
        <taxon>Rhabditomorpha</taxon>
        <taxon>Rhabditoidea</taxon>
        <taxon>Rhabditidae</taxon>
        <taxon>Peloderinae</taxon>
        <taxon>Caenorhabditis</taxon>
    </lineage>
</organism>
<evidence type="ECO:0000259" key="1">
    <source>
        <dbReference type="Pfam" id="PF17392"/>
    </source>
</evidence>
<dbReference type="Pfam" id="PF17392">
    <property type="entry name" value="Urocanase_C"/>
    <property type="match status" value="1"/>
</dbReference>
<dbReference type="AlphaFoldDB" id="E3NJ62"/>
<reference evidence="2" key="1">
    <citation type="submission" date="2007-07" db="EMBL/GenBank/DDBJ databases">
        <title>PCAP assembly of the Caenorhabditis remanei genome.</title>
        <authorList>
            <consortium name="The Caenorhabditis remanei Sequencing Consortium"/>
            <person name="Wilson R.K."/>
        </authorList>
    </citation>
    <scope>NUCLEOTIDE SEQUENCE [LARGE SCALE GENOMIC DNA]</scope>
    <source>
        <strain evidence="2">PB4641</strain>
    </source>
</reference>
<dbReference type="GO" id="GO:0016153">
    <property type="term" value="F:urocanate hydratase activity"/>
    <property type="evidence" value="ECO:0007669"/>
    <property type="project" value="TreeGrafter"/>
</dbReference>
<dbReference type="HOGENOM" id="CLU_2388317_0_0_1"/>
<dbReference type="OrthoDB" id="5832504at2759"/>
<dbReference type="Proteomes" id="UP000008281">
    <property type="component" value="Unassembled WGS sequence"/>
</dbReference>
<dbReference type="Gene3D" id="3.40.1770.10">
    <property type="entry name" value="Urocanase superfamily"/>
    <property type="match status" value="1"/>
</dbReference>
<keyword evidence="3" id="KW-1185">Reference proteome</keyword>
<dbReference type="STRING" id="31234.E3NJ62"/>
<dbReference type="InterPro" id="IPR036190">
    <property type="entry name" value="Urocanase_sf"/>
</dbReference>
<proteinExistence type="predicted"/>
<dbReference type="SUPFAM" id="SSF111326">
    <property type="entry name" value="Urocanase"/>
    <property type="match status" value="1"/>
</dbReference>
<dbReference type="PANTHER" id="PTHR12216">
    <property type="entry name" value="UROCANATE HYDRATASE"/>
    <property type="match status" value="1"/>
</dbReference>
<protein>
    <recommendedName>
        <fullName evidence="1">Urocanase C-terminal domain-containing protein</fullName>
    </recommendedName>
</protein>
<dbReference type="EMBL" id="DS268727">
    <property type="protein sequence ID" value="EFP00387.1"/>
    <property type="molecule type" value="Genomic_DNA"/>
</dbReference>
<gene>
    <name evidence="2" type="ORF">CRE_01406</name>
</gene>
<sequence length="94" mass="10918">MFKRCYPSYMQDIMGDIFSMGFGPFRWVCTSGKPEDLRWTDLTACNIIDELKDTSNMSEILSKNILALLQFRCPLKTKTSLKTLRRPLKHLDVP</sequence>
<dbReference type="InterPro" id="IPR035401">
    <property type="entry name" value="Urocanase_C"/>
</dbReference>
<feature type="domain" description="Urocanase C-terminal" evidence="1">
    <location>
        <begin position="16"/>
        <end position="55"/>
    </location>
</feature>
<evidence type="ECO:0000313" key="2">
    <source>
        <dbReference type="EMBL" id="EFP00387.1"/>
    </source>
</evidence>
<dbReference type="GO" id="GO:0006548">
    <property type="term" value="P:L-histidine catabolic process"/>
    <property type="evidence" value="ECO:0007669"/>
    <property type="project" value="TreeGrafter"/>
</dbReference>
<dbReference type="InterPro" id="IPR023637">
    <property type="entry name" value="Urocanase-like"/>
</dbReference>
<evidence type="ECO:0000313" key="3">
    <source>
        <dbReference type="Proteomes" id="UP000008281"/>
    </source>
</evidence>
<dbReference type="InParanoid" id="E3NJ62"/>